<dbReference type="PANTHER" id="PTHR24421">
    <property type="entry name" value="NITRATE/NITRITE SENSOR PROTEIN NARX-RELATED"/>
    <property type="match status" value="1"/>
</dbReference>
<keyword evidence="9" id="KW-0472">Membrane</keyword>
<dbReference type="InterPro" id="IPR003660">
    <property type="entry name" value="HAMP_dom"/>
</dbReference>
<dbReference type="SUPFAM" id="SSF158472">
    <property type="entry name" value="HAMP domain-like"/>
    <property type="match status" value="1"/>
</dbReference>
<evidence type="ECO:0000259" key="10">
    <source>
        <dbReference type="PROSITE" id="PS50109"/>
    </source>
</evidence>
<feature type="domain" description="Histidine kinase" evidence="10">
    <location>
        <begin position="269"/>
        <end position="465"/>
    </location>
</feature>
<dbReference type="Gene3D" id="1.20.5.1930">
    <property type="match status" value="1"/>
</dbReference>
<keyword evidence="9" id="KW-0812">Transmembrane</keyword>
<evidence type="ECO:0000256" key="2">
    <source>
        <dbReference type="ARBA" id="ARBA00004370"/>
    </source>
</evidence>
<feature type="coiled-coil region" evidence="8">
    <location>
        <begin position="231"/>
        <end position="265"/>
    </location>
</feature>
<comment type="caution">
    <text evidence="12">The sequence shown here is derived from an EMBL/GenBank/DDBJ whole genome shotgun (WGS) entry which is preliminary data.</text>
</comment>
<dbReference type="InterPro" id="IPR050482">
    <property type="entry name" value="Sensor_HK_TwoCompSys"/>
</dbReference>
<evidence type="ECO:0000256" key="7">
    <source>
        <dbReference type="ARBA" id="ARBA00023012"/>
    </source>
</evidence>
<reference evidence="12 13" key="1">
    <citation type="submission" date="2019-11" db="EMBL/GenBank/DDBJ databases">
        <title>Identification of a novel strain.</title>
        <authorList>
            <person name="Xu Q."/>
            <person name="Wang G."/>
        </authorList>
    </citation>
    <scope>NUCLEOTIDE SEQUENCE [LARGE SCALE GENOMIC DNA]</scope>
    <source>
        <strain evidence="13">xq</strain>
    </source>
</reference>
<evidence type="ECO:0000256" key="8">
    <source>
        <dbReference type="SAM" id="Coils"/>
    </source>
</evidence>
<dbReference type="SUPFAM" id="SSF55874">
    <property type="entry name" value="ATPase domain of HSP90 chaperone/DNA topoisomerase II/histidine kinase"/>
    <property type="match status" value="1"/>
</dbReference>
<evidence type="ECO:0000256" key="6">
    <source>
        <dbReference type="ARBA" id="ARBA00022777"/>
    </source>
</evidence>
<evidence type="ECO:0000313" key="13">
    <source>
        <dbReference type="Proteomes" id="UP000440694"/>
    </source>
</evidence>
<dbReference type="SMART" id="SM00304">
    <property type="entry name" value="HAMP"/>
    <property type="match status" value="1"/>
</dbReference>
<dbReference type="PROSITE" id="PS50109">
    <property type="entry name" value="HIS_KIN"/>
    <property type="match status" value="1"/>
</dbReference>
<keyword evidence="7" id="KW-0902">Two-component regulatory system</keyword>
<sequence length="481" mass="52456">MDGHSCSRRRLSHCYNVPIRRQRNSRLSLRGRLLVSILATLLLSLIAGGAFTYWHAVAKIETEMNAAIVVGSRIARNAVDDWEEATDPARRLALLIADFEGDRHLRAMLVGPDGKVVHASRVAQAETPAPAWLVSLLAAPAKQAKMDLPAVFDRFGTVVLQTDPRNEVAEVWSDMWLTLSVLTIFCALVLAFIYWTLATTIRPLNNLTSAFARVGGGDYRERLTERGPRELKRLSQSFNQMIERLARAEAQNKRLQQQLTSVQDEERADLARDLHDEIGPLLFAADVDAVAIEQLAKAGEYEAIPHRVGIIRDAIGRMQKHVRDILGRLRSAMLLDVGLAHAIDNLVAFWRAHRPKLAVSVDVPEESFGEAIDGTIYRIVQESLSNAVRHGSPTAISIVVKAGADGSIDIRVTDDGGGLKAGNGGSGYGIIGMQERVATLGGRLDISNNHDGQGVVVSAHLPAPAPSAAARTYETHEATLQ</sequence>
<dbReference type="Gene3D" id="6.10.340.10">
    <property type="match status" value="1"/>
</dbReference>
<name>A0A6I3KNQ9_9HYPH</name>
<dbReference type="SMART" id="SM00387">
    <property type="entry name" value="HATPase_c"/>
    <property type="match status" value="1"/>
</dbReference>
<keyword evidence="13" id="KW-1185">Reference proteome</keyword>
<dbReference type="Pfam" id="PF02518">
    <property type="entry name" value="HATPase_c"/>
    <property type="match status" value="1"/>
</dbReference>
<dbReference type="InterPro" id="IPR003594">
    <property type="entry name" value="HATPase_dom"/>
</dbReference>
<proteinExistence type="predicted"/>
<dbReference type="Gene3D" id="3.30.565.10">
    <property type="entry name" value="Histidine kinase-like ATPase, C-terminal domain"/>
    <property type="match status" value="1"/>
</dbReference>
<dbReference type="GO" id="GO:0046983">
    <property type="term" value="F:protein dimerization activity"/>
    <property type="evidence" value="ECO:0007669"/>
    <property type="project" value="InterPro"/>
</dbReference>
<dbReference type="Proteomes" id="UP000440694">
    <property type="component" value="Unassembled WGS sequence"/>
</dbReference>
<dbReference type="CDD" id="cd06225">
    <property type="entry name" value="HAMP"/>
    <property type="match status" value="1"/>
</dbReference>
<dbReference type="InterPro" id="IPR005467">
    <property type="entry name" value="His_kinase_dom"/>
</dbReference>
<accession>A0A6I3KNQ9</accession>
<evidence type="ECO:0000256" key="4">
    <source>
        <dbReference type="ARBA" id="ARBA00022553"/>
    </source>
</evidence>
<feature type="transmembrane region" description="Helical" evidence="9">
    <location>
        <begin position="175"/>
        <end position="197"/>
    </location>
</feature>
<feature type="transmembrane region" description="Helical" evidence="9">
    <location>
        <begin position="33"/>
        <end position="54"/>
    </location>
</feature>
<dbReference type="EC" id="2.7.13.3" evidence="3"/>
<dbReference type="InterPro" id="IPR011712">
    <property type="entry name" value="Sig_transdc_His_kin_sub3_dim/P"/>
</dbReference>
<evidence type="ECO:0000259" key="11">
    <source>
        <dbReference type="PROSITE" id="PS50885"/>
    </source>
</evidence>
<dbReference type="Pfam" id="PF00672">
    <property type="entry name" value="HAMP"/>
    <property type="match status" value="1"/>
</dbReference>
<dbReference type="AlphaFoldDB" id="A0A6I3KNQ9"/>
<evidence type="ECO:0000313" key="12">
    <source>
        <dbReference type="EMBL" id="MTD95402.1"/>
    </source>
</evidence>
<evidence type="ECO:0000256" key="5">
    <source>
        <dbReference type="ARBA" id="ARBA00022679"/>
    </source>
</evidence>
<dbReference type="Pfam" id="PF16448">
    <property type="entry name" value="LapD_MoxY_N"/>
    <property type="match status" value="1"/>
</dbReference>
<dbReference type="PROSITE" id="PS50885">
    <property type="entry name" value="HAMP"/>
    <property type="match status" value="1"/>
</dbReference>
<dbReference type="GO" id="GO:0016020">
    <property type="term" value="C:membrane"/>
    <property type="evidence" value="ECO:0007669"/>
    <property type="project" value="UniProtKB-SubCell"/>
</dbReference>
<evidence type="ECO:0000256" key="1">
    <source>
        <dbReference type="ARBA" id="ARBA00000085"/>
    </source>
</evidence>
<comment type="subcellular location">
    <subcellularLocation>
        <location evidence="2">Membrane</location>
    </subcellularLocation>
</comment>
<dbReference type="CDD" id="cd16917">
    <property type="entry name" value="HATPase_UhpB-NarQ-NarX-like"/>
    <property type="match status" value="1"/>
</dbReference>
<evidence type="ECO:0000256" key="3">
    <source>
        <dbReference type="ARBA" id="ARBA00012438"/>
    </source>
</evidence>
<protein>
    <recommendedName>
        <fullName evidence="3">histidine kinase</fullName>
        <ecNumber evidence="3">2.7.13.3</ecNumber>
    </recommendedName>
</protein>
<dbReference type="GO" id="GO:0000155">
    <property type="term" value="F:phosphorelay sensor kinase activity"/>
    <property type="evidence" value="ECO:0007669"/>
    <property type="project" value="InterPro"/>
</dbReference>
<dbReference type="InterPro" id="IPR036890">
    <property type="entry name" value="HATPase_C_sf"/>
</dbReference>
<dbReference type="InterPro" id="IPR032244">
    <property type="entry name" value="LapD_MoxY_N"/>
</dbReference>
<feature type="domain" description="HAMP" evidence="11">
    <location>
        <begin position="198"/>
        <end position="250"/>
    </location>
</feature>
<dbReference type="EMBL" id="WMBQ01000002">
    <property type="protein sequence ID" value="MTD95402.1"/>
    <property type="molecule type" value="Genomic_DNA"/>
</dbReference>
<keyword evidence="9" id="KW-1133">Transmembrane helix</keyword>
<gene>
    <name evidence="12" type="ORF">GIW81_13770</name>
</gene>
<organism evidence="12 13">
    <name type="scientific">Hyphomicrobium album</name>
    <dbReference type="NCBI Taxonomy" id="2665159"/>
    <lineage>
        <taxon>Bacteria</taxon>
        <taxon>Pseudomonadati</taxon>
        <taxon>Pseudomonadota</taxon>
        <taxon>Alphaproteobacteria</taxon>
        <taxon>Hyphomicrobiales</taxon>
        <taxon>Hyphomicrobiaceae</taxon>
        <taxon>Hyphomicrobium</taxon>
    </lineage>
</organism>
<evidence type="ECO:0000256" key="9">
    <source>
        <dbReference type="SAM" id="Phobius"/>
    </source>
</evidence>
<keyword evidence="4" id="KW-0597">Phosphoprotein</keyword>
<keyword evidence="6" id="KW-0418">Kinase</keyword>
<keyword evidence="8" id="KW-0175">Coiled coil</keyword>
<comment type="catalytic activity">
    <reaction evidence="1">
        <text>ATP + protein L-histidine = ADP + protein N-phospho-L-histidine.</text>
        <dbReference type="EC" id="2.7.13.3"/>
    </reaction>
</comment>
<dbReference type="Pfam" id="PF07730">
    <property type="entry name" value="HisKA_3"/>
    <property type="match status" value="1"/>
</dbReference>
<dbReference type="PANTHER" id="PTHR24421:SF58">
    <property type="entry name" value="SIGNAL TRANSDUCTION HISTIDINE-PROTEIN KINASE_PHOSPHATASE UHPB"/>
    <property type="match status" value="1"/>
</dbReference>
<keyword evidence="5" id="KW-0808">Transferase</keyword>